<organism evidence="3 4">
    <name type="scientific">Methyloversatilis universalis (strain ATCC BAA-1314 / DSM 25237 / JCM 13912 / CCUG 52030 / FAM5)</name>
    <dbReference type="NCBI Taxonomy" id="1000565"/>
    <lineage>
        <taxon>Bacteria</taxon>
        <taxon>Pseudomonadati</taxon>
        <taxon>Pseudomonadota</taxon>
        <taxon>Betaproteobacteria</taxon>
        <taxon>Nitrosomonadales</taxon>
        <taxon>Sterolibacteriaceae</taxon>
        <taxon>Methyloversatilis</taxon>
    </lineage>
</organism>
<accession>F5RC34</accession>
<dbReference type="RefSeq" id="WP_008060675.1">
    <property type="nucleotide sequence ID" value="NZ_AFHG01000044.1"/>
</dbReference>
<feature type="domain" description="Tip attachment protein J" evidence="1">
    <location>
        <begin position="484"/>
        <end position="632"/>
    </location>
</feature>
<keyword evidence="4" id="KW-1185">Reference proteome</keyword>
<comment type="caution">
    <text evidence="3">The sequence shown here is derived from an EMBL/GenBank/DDBJ whole genome shotgun (WGS) entry which is preliminary data.</text>
</comment>
<evidence type="ECO:0000259" key="1">
    <source>
        <dbReference type="Pfam" id="PF13550"/>
    </source>
</evidence>
<dbReference type="InterPro" id="IPR055385">
    <property type="entry name" value="GpJ_HDII-ins2"/>
</dbReference>
<dbReference type="Proteomes" id="UP000005019">
    <property type="component" value="Unassembled WGS sequence"/>
</dbReference>
<dbReference type="Pfam" id="PF24801">
    <property type="entry name" value="FNIII-A_GpJ"/>
    <property type="match status" value="1"/>
</dbReference>
<evidence type="ECO:0000259" key="2">
    <source>
        <dbReference type="Pfam" id="PF24801"/>
    </source>
</evidence>
<feature type="domain" description="Tip attachment protein J HDII-ins2" evidence="2">
    <location>
        <begin position="268"/>
        <end position="380"/>
    </location>
</feature>
<dbReference type="Pfam" id="PF13550">
    <property type="entry name" value="Phage-tail_3"/>
    <property type="match status" value="1"/>
</dbReference>
<dbReference type="EMBL" id="AFHG01000044">
    <property type="protein sequence ID" value="EGK71897.1"/>
    <property type="molecule type" value="Genomic_DNA"/>
</dbReference>
<protein>
    <submittedName>
        <fullName evidence="3">Uncharacterized protein</fullName>
    </submittedName>
</protein>
<evidence type="ECO:0000313" key="3">
    <source>
        <dbReference type="EMBL" id="EGK71897.1"/>
    </source>
</evidence>
<dbReference type="InterPro" id="IPR032876">
    <property type="entry name" value="J_dom"/>
</dbReference>
<dbReference type="AlphaFoldDB" id="F5RC34"/>
<dbReference type="STRING" id="1000565.METUNv1_01675"/>
<reference evidence="3 4" key="1">
    <citation type="journal article" date="2011" name="J. Bacteriol.">
        <title>Genome sequence of Methyloversatilis universalis FAM5T, a methylotrophic representative of the order Rhodocyclales.</title>
        <authorList>
            <person name="Kittichotirat W."/>
            <person name="Good N.M."/>
            <person name="Hall R."/>
            <person name="Bringel F."/>
            <person name="Lajus A."/>
            <person name="Medigue C."/>
            <person name="Smalley N.E."/>
            <person name="Beck D."/>
            <person name="Bumgarner R."/>
            <person name="Vuilleumier S."/>
            <person name="Kalyuzhnaya M.G."/>
        </authorList>
    </citation>
    <scope>NUCLEOTIDE SEQUENCE [LARGE SCALE GENOMIC DNA]</scope>
    <source>
        <strain evidence="4">ATCC BAA-1314 / JCM 13912 / FAM5</strain>
    </source>
</reference>
<dbReference type="eggNOG" id="COG4733">
    <property type="taxonomic scope" value="Bacteria"/>
</dbReference>
<dbReference type="NCBIfam" id="NF040662">
    <property type="entry name" value="attach_TipJ_rel"/>
    <property type="match status" value="1"/>
</dbReference>
<gene>
    <name evidence="3" type="ORF">METUNv1_01675</name>
</gene>
<name>F5RC34_METUF</name>
<sequence>MSARDLPVEAISVPGTVVVCCNPCQPWRDRTVRPLPRKRVRVCTLAPRTRQPVVCLLNGRPLPPHAWRRRVARNDHVAFIVLPHGGKSNPLQLIATIAIAIYAPQLGAALASEMSITSAVGVALVKAGVSLGLSMIANALFGGAGSLRTRDTPAPSPTYSVQAQGNQARIGQPIPVIYGRHLVYPDFAAQPYIEYSGGEQYLYQLFTIGQGYYDIEQVRIADTPVSSFAEIETEVVAPGGTLTLFPADVVTADEVSGQEATTGVALGPFVANSAGSSANYIGVDLVMPRGLYFANADGELETMTIVWRVEAQKIDDLGAPVGGWIDLSGSVSYAAATTTPVRLSYKYSVAAGRYQVRVTRLNAKSDDLRVGHELVWGGLRAYLRSVRNYGGVTLLAVKARASNNLSGNAARRINAIVQRKLPVWDGTTWSAPVATRSIAWALADIARAQYGARLTDSRIDLAGLRALDAVWSARGDTCDIVVDDAQTVWDALATVARCGRAMPFVQGGVLRVVRDQAQTLPTAMFTMRNIVRGSLSLDYAMASDETPDAVDVAYFDATTWTERIVRCALPGSTQSTVRTVQLPGVTNRSQAWREGMFMAACNRYRRRTVTFQTEMEGLVLSLGDLIAVQHDMPQWGAFSEVVAWDAATLTATLAQDMDWSGGPHYIALRARDGAVLGPYAVTRGGADNIAVLDDTPAETPYTGTQAERTHVAFGPGEALYVRAIVLSVRPQSTTRAEVVAIVESDAVHTAETGVVPGADAWQLPITPTRPRVAGLIARSDALDVENAVLSWAPAPGADRYLIDVSADGEAWTRAGETSATTYTCRALYGPATRFRVAALGAALGPWAEVLYGSSAAYMWDADPDTPMWSVDDSLPMWSY</sequence>
<evidence type="ECO:0000313" key="4">
    <source>
        <dbReference type="Proteomes" id="UP000005019"/>
    </source>
</evidence>
<proteinExistence type="predicted"/>